<feature type="region of interest" description="Disordered" evidence="1">
    <location>
        <begin position="34"/>
        <end position="203"/>
    </location>
</feature>
<dbReference type="AlphaFoldDB" id="A0A4D9D311"/>
<evidence type="ECO:0000313" key="2">
    <source>
        <dbReference type="EMBL" id="TFJ82989.1"/>
    </source>
</evidence>
<gene>
    <name evidence="2" type="ORF">NSK_005706</name>
</gene>
<feature type="compositionally biased region" description="Polar residues" evidence="1">
    <location>
        <begin position="139"/>
        <end position="152"/>
    </location>
</feature>
<accession>A0A4D9D311</accession>
<name>A0A4D9D311_9STRA</name>
<evidence type="ECO:0000256" key="1">
    <source>
        <dbReference type="SAM" id="MobiDB-lite"/>
    </source>
</evidence>
<proteinExistence type="predicted"/>
<keyword evidence="3" id="KW-1185">Reference proteome</keyword>
<dbReference type="EMBL" id="SDOX01000081">
    <property type="protein sequence ID" value="TFJ82989.1"/>
    <property type="molecule type" value="Genomic_DNA"/>
</dbReference>
<organism evidence="2 3">
    <name type="scientific">Nannochloropsis salina CCMP1776</name>
    <dbReference type="NCBI Taxonomy" id="1027361"/>
    <lineage>
        <taxon>Eukaryota</taxon>
        <taxon>Sar</taxon>
        <taxon>Stramenopiles</taxon>
        <taxon>Ochrophyta</taxon>
        <taxon>Eustigmatophyceae</taxon>
        <taxon>Eustigmatales</taxon>
        <taxon>Monodopsidaceae</taxon>
        <taxon>Microchloropsis</taxon>
        <taxon>Microchloropsis salina</taxon>
    </lineage>
</organism>
<reference evidence="2 3" key="1">
    <citation type="submission" date="2019-01" db="EMBL/GenBank/DDBJ databases">
        <title>Nuclear Genome Assembly of the Microalgal Biofuel strain Nannochloropsis salina CCMP1776.</title>
        <authorList>
            <person name="Hovde B."/>
        </authorList>
    </citation>
    <scope>NUCLEOTIDE SEQUENCE [LARGE SCALE GENOMIC DNA]</scope>
    <source>
        <strain evidence="2 3">CCMP1776</strain>
    </source>
</reference>
<comment type="caution">
    <text evidence="2">The sequence shown here is derived from an EMBL/GenBank/DDBJ whole genome shotgun (WGS) entry which is preliminary data.</text>
</comment>
<evidence type="ECO:0000313" key="3">
    <source>
        <dbReference type="Proteomes" id="UP000355283"/>
    </source>
</evidence>
<sequence length="203" mass="20948">MDTVCKRSAACRCPDCAAASAAFSIDDLRALAPSRSVYDDDDNGDTSNPPPPSRPVCASPSGGAPPPMPGRHPRRHQGADPVKTEGEAVAVLYPTTRKGPMRRSSSEPEEPIPVPPPASSPALGSESRQGQPSPPSKLITHTTGPPASTTGMPTAPNEHAELLPSSAVASQEPPPSLPPSHRSPVPVVAMKIEGREGGREGGR</sequence>
<protein>
    <submittedName>
        <fullName evidence="2">Uncharacterized protein</fullName>
    </submittedName>
</protein>
<dbReference type="OrthoDB" id="190944at2759"/>
<dbReference type="Proteomes" id="UP000355283">
    <property type="component" value="Unassembled WGS sequence"/>
</dbReference>
<feature type="compositionally biased region" description="Low complexity" evidence="1">
    <location>
        <begin position="179"/>
        <end position="188"/>
    </location>
</feature>
<feature type="compositionally biased region" description="Basic and acidic residues" evidence="1">
    <location>
        <begin position="192"/>
        <end position="203"/>
    </location>
</feature>
<feature type="non-terminal residue" evidence="2">
    <location>
        <position position="203"/>
    </location>
</feature>